<dbReference type="ExpressionAtlas" id="A0A1D6LSI1">
    <property type="expression patterns" value="baseline and differential"/>
</dbReference>
<sequence length="195" mass="20918">MGFATVGALLLGSAPASGPSDSGGAPKSAESYIGSPLQHQHRGVQNRPAQWSTQDVKFIQFQLTVNVAALIINVVAAVSSGNVPLNAVQKYADVIIPRGGDNRVAVDLIVQHIRTKLGQHDLCKIYPNVHVVQSTFQIRGMHTLIRDRDITTPEIALEEQISLSSYAADALSTTVFERAGLTVVLYPYFLEALAG</sequence>
<feature type="compositionally biased region" description="Low complexity" evidence="1">
    <location>
        <begin position="15"/>
        <end position="29"/>
    </location>
</feature>
<feature type="chain" id="PRO_5011173815" evidence="2">
    <location>
        <begin position="17"/>
        <end position="195"/>
    </location>
</feature>
<evidence type="ECO:0000256" key="2">
    <source>
        <dbReference type="SAM" id="SignalP"/>
    </source>
</evidence>
<dbReference type="Gene3D" id="3.40.50.300">
    <property type="entry name" value="P-loop containing nucleotide triphosphate hydrolases"/>
    <property type="match status" value="1"/>
</dbReference>
<feature type="signal peptide" evidence="2">
    <location>
        <begin position="1"/>
        <end position="16"/>
    </location>
</feature>
<feature type="region of interest" description="Disordered" evidence="1">
    <location>
        <begin position="15"/>
        <end position="46"/>
    </location>
</feature>
<evidence type="ECO:0000313" key="3">
    <source>
        <dbReference type="EMBL" id="AQK82410.1"/>
    </source>
</evidence>
<protein>
    <submittedName>
        <fullName evidence="3">Palmitoyl-acyl carrier protein thioesterase chloroplastic</fullName>
    </submittedName>
</protein>
<reference evidence="3" key="1">
    <citation type="submission" date="2015-12" db="EMBL/GenBank/DDBJ databases">
        <title>Update maize B73 reference genome by single molecule sequencing technologies.</title>
        <authorList>
            <consortium name="Maize Genome Sequencing Project"/>
            <person name="Ware D."/>
        </authorList>
    </citation>
    <scope>NUCLEOTIDE SEQUENCE</scope>
    <source>
        <tissue evidence="3">Seedling</tissue>
    </source>
</reference>
<dbReference type="InterPro" id="IPR027417">
    <property type="entry name" value="P-loop_NTPase"/>
</dbReference>
<dbReference type="eggNOG" id="KOG4203">
    <property type="taxonomic scope" value="Eukaryota"/>
</dbReference>
<organism evidence="3">
    <name type="scientific">Zea mays</name>
    <name type="common">Maize</name>
    <dbReference type="NCBI Taxonomy" id="4577"/>
    <lineage>
        <taxon>Eukaryota</taxon>
        <taxon>Viridiplantae</taxon>
        <taxon>Streptophyta</taxon>
        <taxon>Embryophyta</taxon>
        <taxon>Tracheophyta</taxon>
        <taxon>Spermatophyta</taxon>
        <taxon>Magnoliopsida</taxon>
        <taxon>Liliopsida</taxon>
        <taxon>Poales</taxon>
        <taxon>Poaceae</taxon>
        <taxon>PACMAD clade</taxon>
        <taxon>Panicoideae</taxon>
        <taxon>Andropogonodae</taxon>
        <taxon>Andropogoneae</taxon>
        <taxon>Tripsacinae</taxon>
        <taxon>Zea</taxon>
    </lineage>
</organism>
<dbReference type="Gene3D" id="1.20.1110.10">
    <property type="entry name" value="Calcium-transporting ATPase, transmembrane domain"/>
    <property type="match status" value="1"/>
</dbReference>
<dbReference type="PaxDb" id="4577-GRMZM2G044740_P01"/>
<evidence type="ECO:0000256" key="1">
    <source>
        <dbReference type="SAM" id="MobiDB-lite"/>
    </source>
</evidence>
<gene>
    <name evidence="3" type="ORF">ZEAMMB73_Zm00001d036919</name>
</gene>
<keyword evidence="2" id="KW-0732">Signal</keyword>
<proteinExistence type="predicted"/>
<accession>A0A1D6LSI1</accession>
<name>A0A1D6LSI1_MAIZE</name>
<dbReference type="AlphaFoldDB" id="A0A1D6LSI1"/>
<dbReference type="EMBL" id="CM000782">
    <property type="protein sequence ID" value="AQK82410.1"/>
    <property type="molecule type" value="Genomic_DNA"/>
</dbReference>